<keyword evidence="1" id="KW-0472">Membrane</keyword>
<evidence type="ECO:0000256" key="1">
    <source>
        <dbReference type="SAM" id="Phobius"/>
    </source>
</evidence>
<protein>
    <recommendedName>
        <fullName evidence="2">Rv2525c-like glycoside hydrolase-like domain-containing protein</fullName>
    </recommendedName>
</protein>
<name>A0A7I9YQD0_MYCBU</name>
<dbReference type="Gene3D" id="3.20.20.80">
    <property type="entry name" value="Glycosidases"/>
    <property type="match status" value="1"/>
</dbReference>
<dbReference type="AlphaFoldDB" id="A0A7I9YQD0"/>
<keyword evidence="4" id="KW-1185">Reference proteome</keyword>
<dbReference type="Pfam" id="PF08924">
    <property type="entry name" value="Rv2525c_GlyHyd-like"/>
    <property type="match status" value="1"/>
</dbReference>
<evidence type="ECO:0000313" key="4">
    <source>
        <dbReference type="Proteomes" id="UP000465360"/>
    </source>
</evidence>
<keyword evidence="1" id="KW-1133">Transmembrane helix</keyword>
<accession>A0A7I9YQD0</accession>
<reference evidence="3 4" key="1">
    <citation type="journal article" date="2019" name="Emerg. Microbes Infect.">
        <title>Comprehensive subspecies identification of 175 nontuberculous mycobacteria species based on 7547 genomic profiles.</title>
        <authorList>
            <person name="Matsumoto Y."/>
            <person name="Kinjo T."/>
            <person name="Motooka D."/>
            <person name="Nabeya D."/>
            <person name="Jung N."/>
            <person name="Uechi K."/>
            <person name="Horii T."/>
            <person name="Iida T."/>
            <person name="Fujita J."/>
            <person name="Nakamura S."/>
        </authorList>
    </citation>
    <scope>NUCLEOTIDE SEQUENCE [LARGE SCALE GENOMIC DNA]</scope>
    <source>
        <strain evidence="3 4">JCM 30725</strain>
    </source>
</reference>
<dbReference type="InterPro" id="IPR017853">
    <property type="entry name" value="GH"/>
</dbReference>
<keyword evidence="1" id="KW-0812">Transmembrane</keyword>
<evidence type="ECO:0000313" key="3">
    <source>
        <dbReference type="EMBL" id="GFG90885.1"/>
    </source>
</evidence>
<dbReference type="RefSeq" id="WP_163713287.1">
    <property type="nucleotide sequence ID" value="NZ_BLKZ01000001.1"/>
</dbReference>
<dbReference type="InterPro" id="IPR015020">
    <property type="entry name" value="Rv2525c-like_Glyco_Hydro-like"/>
</dbReference>
<sequence length="265" mass="28184">MSESAVPREVGAHRTATRRDVFKYALAPVLLGGLAPLAAMSTAPPSSAAGIQLIDFAERRIAPEEIKAAGYAGVVNYVSECRPGANFEAKPLTRAYADSLRAAGLHIVSNYQYGKPGWPNAPSDYTRGYDGGVADARTAQAIHAAAGGPGSAPIFFSVDEDINQGTWNDVALQWLRGINSVLGVERTGIYGHANACAWAIRDGVIGRSSTPGHWWAWQTIAWSHGVRESRAVLLQSVVEGPVLGGIVVDVDDVLADDFGQWAFVR</sequence>
<gene>
    <name evidence="3" type="ORF">MBOU_29270</name>
</gene>
<dbReference type="Proteomes" id="UP000465360">
    <property type="component" value="Unassembled WGS sequence"/>
</dbReference>
<feature type="transmembrane region" description="Helical" evidence="1">
    <location>
        <begin position="21"/>
        <end position="39"/>
    </location>
</feature>
<proteinExistence type="predicted"/>
<evidence type="ECO:0000259" key="2">
    <source>
        <dbReference type="Pfam" id="PF08924"/>
    </source>
</evidence>
<comment type="caution">
    <text evidence="3">The sequence shown here is derived from an EMBL/GenBank/DDBJ whole genome shotgun (WGS) entry which is preliminary data.</text>
</comment>
<dbReference type="SUPFAM" id="SSF51445">
    <property type="entry name" value="(Trans)glycosidases"/>
    <property type="match status" value="1"/>
</dbReference>
<feature type="domain" description="Rv2525c-like glycoside hydrolase-like" evidence="2">
    <location>
        <begin position="65"/>
        <end position="243"/>
    </location>
</feature>
<organism evidence="3 4">
    <name type="scientific">Mycobacterium bourgelatii</name>
    <dbReference type="NCBI Taxonomy" id="1273442"/>
    <lineage>
        <taxon>Bacteria</taxon>
        <taxon>Bacillati</taxon>
        <taxon>Actinomycetota</taxon>
        <taxon>Actinomycetes</taxon>
        <taxon>Mycobacteriales</taxon>
        <taxon>Mycobacteriaceae</taxon>
        <taxon>Mycobacterium</taxon>
    </lineage>
</organism>
<dbReference type="EMBL" id="BLKZ01000001">
    <property type="protein sequence ID" value="GFG90885.1"/>
    <property type="molecule type" value="Genomic_DNA"/>
</dbReference>